<reference evidence="10 11" key="1">
    <citation type="submission" date="2018-11" db="EMBL/GenBank/DDBJ databases">
        <authorList>
            <person name="Kleinhagauer T."/>
            <person name="Glaeser S.P."/>
            <person name="Spergser J."/>
            <person name="Ruckert C."/>
            <person name="Kaempfer P."/>
            <person name="Busse H.-J."/>
        </authorList>
    </citation>
    <scope>NUCLEOTIDE SEQUENCE [LARGE SCALE GENOMIC DNA]</scope>
    <source>
        <strain evidence="10 11">W8</strain>
    </source>
</reference>
<dbReference type="AlphaFoldDB" id="A0A3G6J0G5"/>
<dbReference type="OrthoDB" id="2200301at2"/>
<dbReference type="InterPro" id="IPR003849">
    <property type="entry name" value="Preprotein_translocase_YajC"/>
</dbReference>
<dbReference type="Proteomes" id="UP000271587">
    <property type="component" value="Chromosome"/>
</dbReference>
<keyword evidence="7" id="KW-1133">Transmembrane helix</keyword>
<keyword evidence="6" id="KW-0653">Protein transport</keyword>
<dbReference type="SMART" id="SM01323">
    <property type="entry name" value="YajC"/>
    <property type="match status" value="1"/>
</dbReference>
<dbReference type="NCBIfam" id="TIGR00739">
    <property type="entry name" value="yajC"/>
    <property type="match status" value="1"/>
</dbReference>
<evidence type="ECO:0000256" key="2">
    <source>
        <dbReference type="ARBA" id="ARBA00006742"/>
    </source>
</evidence>
<dbReference type="GO" id="GO:0005886">
    <property type="term" value="C:plasma membrane"/>
    <property type="evidence" value="ECO:0007669"/>
    <property type="project" value="UniProtKB-SubCell"/>
</dbReference>
<evidence type="ECO:0000256" key="6">
    <source>
        <dbReference type="ARBA" id="ARBA00022927"/>
    </source>
</evidence>
<evidence type="ECO:0000256" key="8">
    <source>
        <dbReference type="ARBA" id="ARBA00023010"/>
    </source>
</evidence>
<comment type="subcellular location">
    <subcellularLocation>
        <location evidence="1">Cell membrane</location>
        <topology evidence="1">Single-pass membrane protein</topology>
    </subcellularLocation>
</comment>
<evidence type="ECO:0000313" key="10">
    <source>
        <dbReference type="EMBL" id="AZA11545.1"/>
    </source>
</evidence>
<dbReference type="EMBL" id="CP033897">
    <property type="protein sequence ID" value="AZA11545.1"/>
    <property type="molecule type" value="Genomic_DNA"/>
</dbReference>
<dbReference type="GO" id="GO:0015031">
    <property type="term" value="P:protein transport"/>
    <property type="evidence" value="ECO:0007669"/>
    <property type="project" value="UniProtKB-KW"/>
</dbReference>
<evidence type="ECO:0000256" key="9">
    <source>
        <dbReference type="ARBA" id="ARBA00023136"/>
    </source>
</evidence>
<sequence length="99" mass="11085">MNTLLFIALLLVLVLPTLLMQRRQRQAMAKIQRVQDELVIGDHIITNAGLHAVVRGIEENTVDLEVSPGQTVVWEKSAVLRNVSEEQRITEAASQEQAE</sequence>
<organism evidence="10 11">
    <name type="scientific">Corynebacterium gerontici</name>
    <dbReference type="NCBI Taxonomy" id="2079234"/>
    <lineage>
        <taxon>Bacteria</taxon>
        <taxon>Bacillati</taxon>
        <taxon>Actinomycetota</taxon>
        <taxon>Actinomycetes</taxon>
        <taxon>Mycobacteriales</taxon>
        <taxon>Corynebacteriaceae</taxon>
        <taxon>Corynebacterium</taxon>
    </lineage>
</organism>
<evidence type="ECO:0000256" key="7">
    <source>
        <dbReference type="ARBA" id="ARBA00022989"/>
    </source>
</evidence>
<protein>
    <submittedName>
        <fullName evidence="10">Preprotein translocase subunit YajC</fullName>
    </submittedName>
</protein>
<name>A0A3G6J0G5_9CORY</name>
<keyword evidence="8" id="KW-0811">Translocation</keyword>
<dbReference type="Pfam" id="PF02699">
    <property type="entry name" value="YajC"/>
    <property type="match status" value="1"/>
</dbReference>
<evidence type="ECO:0000256" key="5">
    <source>
        <dbReference type="ARBA" id="ARBA00022692"/>
    </source>
</evidence>
<dbReference type="PANTHER" id="PTHR33909:SF1">
    <property type="entry name" value="SEC TRANSLOCON ACCESSORY COMPLEX SUBUNIT YAJC"/>
    <property type="match status" value="1"/>
</dbReference>
<evidence type="ECO:0000256" key="1">
    <source>
        <dbReference type="ARBA" id="ARBA00004162"/>
    </source>
</evidence>
<proteinExistence type="inferred from homology"/>
<keyword evidence="4" id="KW-1003">Cell membrane</keyword>
<accession>A0A3G6J0G5</accession>
<dbReference type="PANTHER" id="PTHR33909">
    <property type="entry name" value="SEC TRANSLOCON ACCESSORY COMPLEX SUBUNIT YAJC"/>
    <property type="match status" value="1"/>
</dbReference>
<gene>
    <name evidence="10" type="ORF">CGERO_06190</name>
</gene>
<evidence type="ECO:0000256" key="3">
    <source>
        <dbReference type="ARBA" id="ARBA00022448"/>
    </source>
</evidence>
<evidence type="ECO:0000256" key="4">
    <source>
        <dbReference type="ARBA" id="ARBA00022475"/>
    </source>
</evidence>
<dbReference type="KEGG" id="cgk:CGERO_06190"/>
<keyword evidence="11" id="KW-1185">Reference proteome</keyword>
<dbReference type="RefSeq" id="WP_123934214.1">
    <property type="nucleotide sequence ID" value="NZ_CP033897.1"/>
</dbReference>
<keyword evidence="3" id="KW-0813">Transport</keyword>
<keyword evidence="5" id="KW-0812">Transmembrane</keyword>
<evidence type="ECO:0000313" key="11">
    <source>
        <dbReference type="Proteomes" id="UP000271587"/>
    </source>
</evidence>
<keyword evidence="9" id="KW-0472">Membrane</keyword>
<comment type="similarity">
    <text evidence="2">Belongs to the YajC family.</text>
</comment>